<dbReference type="InterPro" id="IPR042150">
    <property type="entry name" value="MmRce1-like"/>
</dbReference>
<dbReference type="Proteomes" id="UP000885750">
    <property type="component" value="Unassembled WGS sequence"/>
</dbReference>
<keyword evidence="3" id="KW-0645">Protease</keyword>
<dbReference type="InterPro" id="IPR003675">
    <property type="entry name" value="Rce1/LyrA-like_dom"/>
</dbReference>
<dbReference type="Pfam" id="PF02517">
    <property type="entry name" value="Rce1-like"/>
    <property type="match status" value="1"/>
</dbReference>
<gene>
    <name evidence="3" type="ORF">ENJ51_02195</name>
</gene>
<dbReference type="PANTHER" id="PTHR35797">
    <property type="entry name" value="PROTEASE-RELATED"/>
    <property type="match status" value="1"/>
</dbReference>
<keyword evidence="1" id="KW-0812">Transmembrane</keyword>
<reference evidence="3" key="1">
    <citation type="journal article" date="2020" name="mSystems">
        <title>Genome- and Community-Level Interaction Insights into Carbon Utilization and Element Cycling Functions of Hydrothermarchaeota in Hydrothermal Sediment.</title>
        <authorList>
            <person name="Zhou Z."/>
            <person name="Liu Y."/>
            <person name="Xu W."/>
            <person name="Pan J."/>
            <person name="Luo Z.H."/>
            <person name="Li M."/>
        </authorList>
    </citation>
    <scope>NUCLEOTIDE SEQUENCE [LARGE SCALE GENOMIC DNA]</scope>
    <source>
        <strain evidence="3">HyVt-493</strain>
    </source>
</reference>
<organism evidence="3">
    <name type="scientific">Leucothrix mucor</name>
    <dbReference type="NCBI Taxonomy" id="45248"/>
    <lineage>
        <taxon>Bacteria</taxon>
        <taxon>Pseudomonadati</taxon>
        <taxon>Pseudomonadota</taxon>
        <taxon>Gammaproteobacteria</taxon>
        <taxon>Thiotrichales</taxon>
        <taxon>Thiotrichaceae</taxon>
        <taxon>Leucothrix</taxon>
    </lineage>
</organism>
<feature type="transmembrane region" description="Helical" evidence="1">
    <location>
        <begin position="133"/>
        <end position="151"/>
    </location>
</feature>
<feature type="non-terminal residue" evidence="3">
    <location>
        <position position="1"/>
    </location>
</feature>
<dbReference type="EMBL" id="DRMS01000089">
    <property type="protein sequence ID" value="HFC91605.1"/>
    <property type="molecule type" value="Genomic_DNA"/>
</dbReference>
<feature type="domain" description="CAAX prenyl protease 2/Lysostaphin resistance protein A-like" evidence="2">
    <location>
        <begin position="39"/>
        <end position="143"/>
    </location>
</feature>
<sequence length="193" mass="22302">LALCLMPFSILFAQAISLLFGYSASQFVITGSYTFSSGVFPVLFLLIVAPIIEELAWHSYATDALRNKFNLLNTSLVFALFWGIWHIPLSSINHYYQSNIIETGWLHGVNFLVSIFPFVIIMNWLYYKTGRNIIIPIIFHITAGYFNEIFATDPDSKIIQTLLLILFASWLVWREKDFFFEPHYLKPPNYTPS</sequence>
<keyword evidence="3" id="KW-0482">Metalloprotease</keyword>
<keyword evidence="1" id="KW-0472">Membrane</keyword>
<protein>
    <submittedName>
        <fullName evidence="3">CPBP family intramembrane metalloprotease</fullName>
    </submittedName>
</protein>
<evidence type="ECO:0000313" key="3">
    <source>
        <dbReference type="EMBL" id="HFC91605.1"/>
    </source>
</evidence>
<keyword evidence="1" id="KW-1133">Transmembrane helix</keyword>
<dbReference type="GO" id="GO:0008237">
    <property type="term" value="F:metallopeptidase activity"/>
    <property type="evidence" value="ECO:0007669"/>
    <property type="project" value="UniProtKB-KW"/>
</dbReference>
<feature type="transmembrane region" description="Helical" evidence="1">
    <location>
        <begin position="37"/>
        <end position="57"/>
    </location>
</feature>
<evidence type="ECO:0000259" key="2">
    <source>
        <dbReference type="Pfam" id="PF02517"/>
    </source>
</evidence>
<name>A0A7V2SY69_LEUMU</name>
<comment type="caution">
    <text evidence="3">The sequence shown here is derived from an EMBL/GenBank/DDBJ whole genome shotgun (WGS) entry which is preliminary data.</text>
</comment>
<feature type="transmembrane region" description="Helical" evidence="1">
    <location>
        <begin position="69"/>
        <end position="85"/>
    </location>
</feature>
<evidence type="ECO:0000256" key="1">
    <source>
        <dbReference type="SAM" id="Phobius"/>
    </source>
</evidence>
<dbReference type="PANTHER" id="PTHR35797:SF1">
    <property type="entry name" value="PROTEASE"/>
    <property type="match status" value="1"/>
</dbReference>
<dbReference type="GO" id="GO:0004175">
    <property type="term" value="F:endopeptidase activity"/>
    <property type="evidence" value="ECO:0007669"/>
    <property type="project" value="UniProtKB-ARBA"/>
</dbReference>
<feature type="transmembrane region" description="Helical" evidence="1">
    <location>
        <begin position="157"/>
        <end position="173"/>
    </location>
</feature>
<keyword evidence="3" id="KW-0378">Hydrolase</keyword>
<feature type="transmembrane region" description="Helical" evidence="1">
    <location>
        <begin position="105"/>
        <end position="126"/>
    </location>
</feature>
<dbReference type="GO" id="GO:0080120">
    <property type="term" value="P:CAAX-box protein maturation"/>
    <property type="evidence" value="ECO:0007669"/>
    <property type="project" value="UniProtKB-ARBA"/>
</dbReference>
<accession>A0A7V2SY69</accession>
<proteinExistence type="predicted"/>
<dbReference type="AlphaFoldDB" id="A0A7V2SY69"/>